<dbReference type="RefSeq" id="XP_014161451.1">
    <property type="nucleotide sequence ID" value="XM_014305976.1"/>
</dbReference>
<organism evidence="2 3">
    <name type="scientific">Sphaeroforma arctica JP610</name>
    <dbReference type="NCBI Taxonomy" id="667725"/>
    <lineage>
        <taxon>Eukaryota</taxon>
        <taxon>Ichthyosporea</taxon>
        <taxon>Ichthyophonida</taxon>
        <taxon>Sphaeroforma</taxon>
    </lineage>
</organism>
<gene>
    <name evidence="2" type="ORF">SARC_00373</name>
</gene>
<feature type="compositionally biased region" description="Basic residues" evidence="1">
    <location>
        <begin position="245"/>
        <end position="259"/>
    </location>
</feature>
<feature type="compositionally biased region" description="Basic and acidic residues" evidence="1">
    <location>
        <begin position="138"/>
        <end position="153"/>
    </location>
</feature>
<proteinExistence type="predicted"/>
<dbReference type="EMBL" id="KQ241606">
    <property type="protein sequence ID" value="KNC87549.1"/>
    <property type="molecule type" value="Genomic_DNA"/>
</dbReference>
<sequence length="334" mass="37762">MHIPDSIKNCTDILDALEAQCAVELERRSLPSGIQKSMIVKLAVPKPDEPKIETKYISTNEEMDWQPSGRDENFYRSNDRSIKIKIPNLGINNDGAEDKLHTAAEPHKHQSRKNNNSRGRVKKSTPKSTPRSNTRNVWRKDAIKPPSDKDHTYVHVPVVLEHADTDDDDDYNSFAVTDSTRAASALDMDDNDGAKSVDLTLDVCDDDLAVNVPAEILRDSVDGPTASMEESEDDFVVATEQASREKRKHNSRRKRHKSRTSSDDDYLPNTDRRRHGGSSHSGKFLKQSWTHQSVPEGLISQPSISRRSVPDLSAKKRLAKKMKDMLNRKKSRFR</sequence>
<feature type="region of interest" description="Disordered" evidence="1">
    <location>
        <begin position="103"/>
        <end position="154"/>
    </location>
</feature>
<name>A0A0L0GFB2_9EUKA</name>
<evidence type="ECO:0000313" key="2">
    <source>
        <dbReference type="EMBL" id="KNC87549.1"/>
    </source>
</evidence>
<evidence type="ECO:0000313" key="3">
    <source>
        <dbReference type="Proteomes" id="UP000054560"/>
    </source>
</evidence>
<feature type="compositionally biased region" description="Polar residues" evidence="1">
    <location>
        <begin position="126"/>
        <end position="136"/>
    </location>
</feature>
<accession>A0A0L0GFB2</accession>
<feature type="region of interest" description="Disordered" evidence="1">
    <location>
        <begin position="220"/>
        <end position="334"/>
    </location>
</feature>
<dbReference type="AlphaFoldDB" id="A0A0L0GFB2"/>
<dbReference type="Proteomes" id="UP000054560">
    <property type="component" value="Unassembled WGS sequence"/>
</dbReference>
<dbReference type="GeneID" id="25900877"/>
<reference evidence="2 3" key="1">
    <citation type="submission" date="2011-02" db="EMBL/GenBank/DDBJ databases">
        <title>The Genome Sequence of Sphaeroforma arctica JP610.</title>
        <authorList>
            <consortium name="The Broad Institute Genome Sequencing Platform"/>
            <person name="Russ C."/>
            <person name="Cuomo C."/>
            <person name="Young S.K."/>
            <person name="Zeng Q."/>
            <person name="Gargeya S."/>
            <person name="Alvarado L."/>
            <person name="Berlin A."/>
            <person name="Chapman S.B."/>
            <person name="Chen Z."/>
            <person name="Freedman E."/>
            <person name="Gellesch M."/>
            <person name="Goldberg J."/>
            <person name="Griggs A."/>
            <person name="Gujja S."/>
            <person name="Heilman E."/>
            <person name="Heiman D."/>
            <person name="Howarth C."/>
            <person name="Mehta T."/>
            <person name="Neiman D."/>
            <person name="Pearson M."/>
            <person name="Roberts A."/>
            <person name="Saif S."/>
            <person name="Shea T."/>
            <person name="Shenoy N."/>
            <person name="Sisk P."/>
            <person name="Stolte C."/>
            <person name="Sykes S."/>
            <person name="White J."/>
            <person name="Yandava C."/>
            <person name="Burger G."/>
            <person name="Gray M.W."/>
            <person name="Holland P.W.H."/>
            <person name="King N."/>
            <person name="Lang F.B.F."/>
            <person name="Roger A.J."/>
            <person name="Ruiz-Trillo I."/>
            <person name="Haas B."/>
            <person name="Nusbaum C."/>
            <person name="Birren B."/>
        </authorList>
    </citation>
    <scope>NUCLEOTIDE SEQUENCE [LARGE SCALE GENOMIC DNA]</scope>
    <source>
        <strain evidence="2 3">JP610</strain>
    </source>
</reference>
<evidence type="ECO:0000256" key="1">
    <source>
        <dbReference type="SAM" id="MobiDB-lite"/>
    </source>
</evidence>
<protein>
    <submittedName>
        <fullName evidence="2">Uncharacterized protein</fullName>
    </submittedName>
</protein>
<keyword evidence="3" id="KW-1185">Reference proteome</keyword>